<dbReference type="Proteomes" id="UP000023152">
    <property type="component" value="Unassembled WGS sequence"/>
</dbReference>
<feature type="domain" description="CAP-Gly" evidence="9">
    <location>
        <begin position="693"/>
        <end position="736"/>
    </location>
</feature>
<dbReference type="SMART" id="SM01052">
    <property type="entry name" value="CAP_GLY"/>
    <property type="match status" value="20"/>
</dbReference>
<evidence type="ECO:0000259" key="9">
    <source>
        <dbReference type="PROSITE" id="PS50245"/>
    </source>
</evidence>
<dbReference type="EMBL" id="ASPP01027642">
    <property type="protein sequence ID" value="ETO05945.1"/>
    <property type="molecule type" value="Genomic_DNA"/>
</dbReference>
<feature type="compositionally biased region" description="Acidic residues" evidence="8">
    <location>
        <begin position="2500"/>
        <end position="2520"/>
    </location>
</feature>
<evidence type="ECO:0000256" key="5">
    <source>
        <dbReference type="ARBA" id="ARBA00023054"/>
    </source>
</evidence>
<protein>
    <recommendedName>
        <fullName evidence="9">CAP-Gly domain-containing protein</fullName>
    </recommendedName>
</protein>
<dbReference type="GO" id="GO:0030286">
    <property type="term" value="C:dynein complex"/>
    <property type="evidence" value="ECO:0007669"/>
    <property type="project" value="UniProtKB-KW"/>
</dbReference>
<feature type="coiled-coil region" evidence="7">
    <location>
        <begin position="1986"/>
        <end position="2025"/>
    </location>
</feature>
<feature type="compositionally biased region" description="Acidic residues" evidence="8">
    <location>
        <begin position="1202"/>
        <end position="1212"/>
    </location>
</feature>
<feature type="region of interest" description="Disordered" evidence="8">
    <location>
        <begin position="1175"/>
        <end position="1212"/>
    </location>
</feature>
<feature type="domain" description="CAP-Gly" evidence="9">
    <location>
        <begin position="1892"/>
        <end position="1925"/>
    </location>
</feature>
<dbReference type="Pfam" id="PF01302">
    <property type="entry name" value="CAP_GLY"/>
    <property type="match status" value="17"/>
</dbReference>
<feature type="domain" description="CAP-Gly" evidence="9">
    <location>
        <begin position="2155"/>
        <end position="2198"/>
    </location>
</feature>
<sequence length="2604" mass="294142">KKNFFFFFFLKKKKVYTYDSFILKKKKKKKKLKIFRTRAEMEKENGKQPEMIPEDLEMEPPVQDQQAVQCGDRVTLVNNRTGVVRFVGATDFALGEMYGIELDAKLPIGNDGSFGNIRYFSTDHGRGIFVRRAAIIAVDPLPLLEETAESKDDASENVDIYRQKTVIEKGRSDNDNDEQMERMGAIEEDEEEEEEEEKEEEKEKEEDVRVEVDAYVTLMNGQTGVTLFILFTCKQKMYIKLYIHIVNPTTMMEYKGEEVLGIELDQWDVNGNDGSKNGKKYFTCKNGRGIFVKQDSVTRVLKIPVTLKHLELKDLMSSDERDVRTGKKLGLEERIKILEEKEKETQREQELQKMIEKLQVGDRVELDRSRTGICLKDDLFNNNKNKKNNKGTVRYIAPVEIASGGEAIGIELDKISPQGHDGKGKFATKDGFGIFVRAKEIKKVLVRQSMEYGANGSNATGLLTNGENIVVHVDDRVRIQGGRTGIVRYVGPLAGMEDAKKQYIGLELDEWDPKATSGTFKGKEYFRVNANKGAFIDVFQVVENLGSTNVTEKNQTPPKPYDGDLSRGQMVKTKYYGIGTVMFMGFGHFSDGEVIGLELKQWWPNGSDGTVDNKEYFKCPQGRSYFCSRKDIEKVLTEAEIKALKESETTKNNDTNKLVEDWPEPKTNLKRMPVIKDRVRVFDGQTGVIQFIGSVDFAEGTWIGLVLDDFSPNATDGTVKNKPYFRTKPQRGFFIKQKYLTENLGSIVNTPLDRVVLVDTTNNEDVKFKVGDRIQLAEGGTGVVKYVGSEAGEDEMEPIIGVELDTWDPNANDGKFKGKSMFKTKMGRGLFTRRQSIMQVLPPKLGHLPHLKVLPDKGDRVRLRSGEEGIVQRIEKSLTATTPSSQQEIQIVLLDSFIGGDGSKRIVRLSDLSENLGKYYDERYSSLQNESLELKVGDHVRLLRGKTGKIKYIGPVGGEIEMIGIELDSFNPSGHNGKGYFVTTNGRGYFAKRSDVVGLIERPNDTEQAKIQTQRYRQMRGLQKRLYKIEQIEKNNHLGTELNRNQGHFMQRKMSIQRQLKDLTEAFNASYPLVEIDDVVKRESANGSNGLALASGHGASQVKTGDKVILDSGEVGKIMFIGSVSFDDREMLGILLDNWSPNGHSGTVDGTQYFVAPEGRGLLVPFDSIVGLFDEEKEDSNKTPVKNDQRRRSMELEPVREENDDDLNNDNADDFKDLPELVELQEEEEQHFSDLPKVGEAIAFGGTNKYVHTEFSKDEPMIGIELNSWSANATDGTLFGRRYFNAAPGTGYFIRRQSFASLKDMIKDDDAQKILRQDSLALENFDPKSLGVFYEKGDHIVTSDGYSGKVIFTGKVKFAPHEMVGLHLDEWDPNGHNGTVRDSVLQVIENEQEWKKRVEAEKKKIKSKYRMKVDVGQRVQLRNGMRGLVRFCDRTDFASGDKWVGLELDDWYYNAHDGTVNSKTYFTTSKGRGFFVKLEEISIVLRKEEEKRAQSLRVMPELGDRVRTVRGKTGVVKFIGEVDFSSGALIGVELDRWSPNAGDGSVNGVEYFKCLVGRGYFTTLSHLVENLGSTLPASLQSNAGNDVQAQQKEFPPDIKPGDKVKLAQGKVGVVRYIGTTEETGNEEIVGIEFCFFFRPAFTLLFALFSHLLDSWDANARDGTLGSKKLFDANKGKGYFTRRKSIANVVKTHIKEGGFAKLKNLVATPKYNGQIVKILGYAPEKQRWKVRLHEDKKDNKLLGVKEENLAPIFDWEVPLETDFRAGHLTRAPLVGDRVRTKTGKTGIVRFVGETEFARDQLSIGLELDQWHPSAHNGTVNDKEYFKCKEGHGYFASIEQLVANLGQFDESEQVAPLPPKPKFAIGDKVKLARGKIGVVKFIGVTEFSKGEEIVGLELSQWTEGAHDGKIRDKRYFKTKPGRGYFTHKGSIVNLVLPDANTANQSSRLRIRREIKKTKRRLHQIAVLETRREKGETLTSKQLQRIASKDALSKKLNELENGNFDFEAQDRERKEMSLKKRNQLLERKATMDLGAKKWTVPVSVGDAVQLENGATGVVKWIGKVPFLTDDVLGLLMDTTNPNYHNGELDGKEYFKTPNGRGYFALQEEIQKNMGTTKRTRPKHNQVSTETSQNNVNVGDAVKTMQGPGKVVWKGNVIGEDGKTEEEMLGVELEAFDPNANDGSIQGTKYFESKPGHAIFTRRESLQLPLSTDFDQNQPNGVEFTLGDRVKLDNGCTGVVRFVGPVTFEQKEETIGIELDQWSPNGNNGSVNGIKCFDCPNMRGFFCLRHQIVENMGSTIQPSHKEEEKGNDSGDKDWLNEKGKAVKVGDYVELDRGRTGVVEWIGKTDFNEEEMLGIELDEWWINGHDGSKDGKRYFQCAEGHGYFAHRRSIAEIKRDELPKIDPVIQETNRRVNRIDRLLKHLRDIQRYEQRLAGGDRLHKGQIEKIQRKDKYKEELEQLQKAPPPNLQDILLERQYEDDTQVQLANDIPIQDLKETQARESEEDEDDDENDDENDENEENEKEQGGNTENSNEQQQGSSHRKSIAENLIQVNVGDRVRILGNKTGIVRYFGNVDFSNEKLVGIELDSWHPNATNGTVRGKTYFKV</sequence>
<dbReference type="PANTHER" id="PTHR18916">
    <property type="entry name" value="DYNACTIN 1-RELATED MICROTUBULE-BINDING"/>
    <property type="match status" value="1"/>
</dbReference>
<evidence type="ECO:0000313" key="11">
    <source>
        <dbReference type="Proteomes" id="UP000023152"/>
    </source>
</evidence>
<feature type="domain" description="CAP-Gly" evidence="9">
    <location>
        <begin position="1520"/>
        <end position="1563"/>
    </location>
</feature>
<feature type="domain" description="CAP-Gly" evidence="9">
    <location>
        <begin position="88"/>
        <end position="131"/>
    </location>
</feature>
<reference evidence="10 11" key="1">
    <citation type="journal article" date="2013" name="Curr. Biol.">
        <title>The Genome of the Foraminiferan Reticulomyxa filosa.</title>
        <authorList>
            <person name="Glockner G."/>
            <person name="Hulsmann N."/>
            <person name="Schleicher M."/>
            <person name="Noegel A.A."/>
            <person name="Eichinger L."/>
            <person name="Gallinger C."/>
            <person name="Pawlowski J."/>
            <person name="Sierra R."/>
            <person name="Euteneuer U."/>
            <person name="Pillet L."/>
            <person name="Moustafa A."/>
            <person name="Platzer M."/>
            <person name="Groth M."/>
            <person name="Szafranski K."/>
            <person name="Schliwa M."/>
        </authorList>
    </citation>
    <scope>NUCLEOTIDE SEQUENCE [LARGE SCALE GENOMIC DNA]</scope>
</reference>
<dbReference type="SUPFAM" id="SSF74924">
    <property type="entry name" value="Cap-Gly domain"/>
    <property type="match status" value="21"/>
</dbReference>
<feature type="compositionally biased region" description="Basic and acidic residues" evidence="8">
    <location>
        <begin position="1179"/>
        <end position="1201"/>
    </location>
</feature>
<dbReference type="GO" id="GO:0005874">
    <property type="term" value="C:microtubule"/>
    <property type="evidence" value="ECO:0007669"/>
    <property type="project" value="UniProtKB-KW"/>
</dbReference>
<evidence type="ECO:0000256" key="2">
    <source>
        <dbReference type="ARBA" id="ARBA00022490"/>
    </source>
</evidence>
<feature type="compositionally biased region" description="Acidic residues" evidence="8">
    <location>
        <begin position="186"/>
        <end position="204"/>
    </location>
</feature>
<feature type="compositionally biased region" description="Basic and acidic residues" evidence="8">
    <location>
        <begin position="2299"/>
        <end position="2315"/>
    </location>
</feature>
<keyword evidence="3" id="KW-0493">Microtubule</keyword>
<evidence type="ECO:0000256" key="8">
    <source>
        <dbReference type="SAM" id="MobiDB-lite"/>
    </source>
</evidence>
<name>X6LZ00_RETFI</name>
<feature type="region of interest" description="Disordered" evidence="8">
    <location>
        <begin position="2294"/>
        <end position="2315"/>
    </location>
</feature>
<accession>X6LZ00</accession>
<keyword evidence="5 7" id="KW-0175">Coiled coil</keyword>
<feature type="region of interest" description="Disordered" evidence="8">
    <location>
        <begin position="184"/>
        <end position="206"/>
    </location>
</feature>
<feature type="domain" description="CAP-Gly" evidence="9">
    <location>
        <begin position="2342"/>
        <end position="2385"/>
    </location>
</feature>
<evidence type="ECO:0000256" key="4">
    <source>
        <dbReference type="ARBA" id="ARBA00023017"/>
    </source>
</evidence>
<dbReference type="GO" id="GO:0005819">
    <property type="term" value="C:spindle"/>
    <property type="evidence" value="ECO:0007669"/>
    <property type="project" value="UniProtKB-SubCell"/>
</dbReference>
<evidence type="ECO:0000313" key="10">
    <source>
        <dbReference type="EMBL" id="ETO05945.1"/>
    </source>
</evidence>
<keyword evidence="6" id="KW-0206">Cytoskeleton</keyword>
<organism evidence="10 11">
    <name type="scientific">Reticulomyxa filosa</name>
    <dbReference type="NCBI Taxonomy" id="46433"/>
    <lineage>
        <taxon>Eukaryota</taxon>
        <taxon>Sar</taxon>
        <taxon>Rhizaria</taxon>
        <taxon>Retaria</taxon>
        <taxon>Foraminifera</taxon>
        <taxon>Monothalamids</taxon>
        <taxon>Reticulomyxidae</taxon>
        <taxon>Reticulomyxa</taxon>
    </lineage>
</organism>
<dbReference type="PROSITE" id="PS50245">
    <property type="entry name" value="CAP_GLY_2"/>
    <property type="match status" value="9"/>
</dbReference>
<keyword evidence="4" id="KW-0243">Dynein</keyword>
<feature type="compositionally biased region" description="Polar residues" evidence="8">
    <location>
        <begin position="2524"/>
        <end position="2537"/>
    </location>
</feature>
<feature type="domain" description="CAP-Gly" evidence="9">
    <location>
        <begin position="260"/>
        <end position="293"/>
    </location>
</feature>
<evidence type="ECO:0000256" key="1">
    <source>
        <dbReference type="ARBA" id="ARBA00004186"/>
    </source>
</evidence>
<keyword evidence="11" id="KW-1185">Reference proteome</keyword>
<evidence type="ECO:0000256" key="3">
    <source>
        <dbReference type="ARBA" id="ARBA00022701"/>
    </source>
</evidence>
<feature type="region of interest" description="Disordered" evidence="8">
    <location>
        <begin position="2483"/>
        <end position="2540"/>
    </location>
</feature>
<comment type="caution">
    <text evidence="10">The sequence shown here is derived from an EMBL/GenBank/DDBJ whole genome shotgun (WGS) entry which is preliminary data.</text>
</comment>
<dbReference type="GO" id="GO:0000132">
    <property type="term" value="P:establishment of mitotic spindle orientation"/>
    <property type="evidence" value="ECO:0007669"/>
    <property type="project" value="TreeGrafter"/>
</dbReference>
<feature type="domain" description="CAP-Gly" evidence="9">
    <location>
        <begin position="1443"/>
        <end position="1477"/>
    </location>
</feature>
<evidence type="ECO:0000256" key="6">
    <source>
        <dbReference type="ARBA" id="ARBA00023212"/>
    </source>
</evidence>
<keyword evidence="2" id="KW-0963">Cytoplasm</keyword>
<dbReference type="Gene3D" id="2.30.30.190">
    <property type="entry name" value="CAP Gly-rich-like domain"/>
    <property type="match status" value="21"/>
</dbReference>
<dbReference type="InterPro" id="IPR000938">
    <property type="entry name" value="CAP-Gly_domain"/>
</dbReference>
<dbReference type="OrthoDB" id="2130750at2759"/>
<feature type="non-terminal residue" evidence="10">
    <location>
        <position position="1"/>
    </location>
</feature>
<proteinExistence type="predicted"/>
<evidence type="ECO:0000256" key="7">
    <source>
        <dbReference type="SAM" id="Coils"/>
    </source>
</evidence>
<gene>
    <name evidence="10" type="ORF">RFI_31450</name>
</gene>
<dbReference type="PANTHER" id="PTHR18916:SF6">
    <property type="entry name" value="DYNACTIN SUBUNIT 1"/>
    <property type="match status" value="1"/>
</dbReference>
<feature type="domain" description="CAP-Gly" evidence="9">
    <location>
        <begin position="1262"/>
        <end position="1295"/>
    </location>
</feature>
<dbReference type="GO" id="GO:0051286">
    <property type="term" value="C:cell tip"/>
    <property type="evidence" value="ECO:0007669"/>
    <property type="project" value="TreeGrafter"/>
</dbReference>
<comment type="subcellular location">
    <subcellularLocation>
        <location evidence="1">Cytoplasm</location>
        <location evidence="1">Cytoskeleton</location>
        <location evidence="1">Spindle</location>
    </subcellularLocation>
</comment>
<dbReference type="InterPro" id="IPR036859">
    <property type="entry name" value="CAP-Gly_dom_sf"/>
</dbReference>